<feature type="chain" id="PRO_5025597955" evidence="1">
    <location>
        <begin position="25"/>
        <end position="204"/>
    </location>
</feature>
<keyword evidence="1" id="KW-0732">Signal</keyword>
<organism evidence="2">
    <name type="scientific">Ixodes ricinus</name>
    <name type="common">Common tick</name>
    <name type="synonym">Acarus ricinus</name>
    <dbReference type="NCBI Taxonomy" id="34613"/>
    <lineage>
        <taxon>Eukaryota</taxon>
        <taxon>Metazoa</taxon>
        <taxon>Ecdysozoa</taxon>
        <taxon>Arthropoda</taxon>
        <taxon>Chelicerata</taxon>
        <taxon>Arachnida</taxon>
        <taxon>Acari</taxon>
        <taxon>Parasitiformes</taxon>
        <taxon>Ixodida</taxon>
        <taxon>Ixodoidea</taxon>
        <taxon>Ixodidae</taxon>
        <taxon>Ixodinae</taxon>
        <taxon>Ixodes</taxon>
    </lineage>
</organism>
<feature type="signal peptide" evidence="1">
    <location>
        <begin position="1"/>
        <end position="24"/>
    </location>
</feature>
<proteinExistence type="predicted"/>
<evidence type="ECO:0000256" key="1">
    <source>
        <dbReference type="SAM" id="SignalP"/>
    </source>
</evidence>
<dbReference type="AlphaFoldDB" id="A0A6B0V1E6"/>
<reference evidence="2" key="1">
    <citation type="submission" date="2019-12" db="EMBL/GenBank/DDBJ databases">
        <title>An insight into the sialome of adult female Ixodes ricinus ticks feeding for 6 days.</title>
        <authorList>
            <person name="Perner J."/>
            <person name="Ribeiro J.M.C."/>
        </authorList>
    </citation>
    <scope>NUCLEOTIDE SEQUENCE</scope>
    <source>
        <strain evidence="2">Semi-engorged</strain>
        <tissue evidence="2">Salivary glands</tissue>
    </source>
</reference>
<evidence type="ECO:0000313" key="2">
    <source>
        <dbReference type="EMBL" id="MXU96090.1"/>
    </source>
</evidence>
<sequence>MLELLCRVGTFMLLFFFQQYHSLADWQLLTTNKTTRLPRRRISVAPMQTTKCSWRLEILFTSWCTSPILAWRFPTTSCISSSWLVPVGDGCTGGQKDWYDFSLARAACLAVSGRDLRHCSFVSGLILLVVNPGFTQRSLCSLMLSLATALQWSISSRGVISRVSIPVVMMSNLSDAWNSDPGFCATFTLTVLLRGMMPKKGFTL</sequence>
<dbReference type="EMBL" id="GIFC01014007">
    <property type="protein sequence ID" value="MXU96090.1"/>
    <property type="molecule type" value="Transcribed_RNA"/>
</dbReference>
<accession>A0A6B0V1E6</accession>
<name>A0A6B0V1E6_IXORI</name>
<protein>
    <submittedName>
        <fullName evidence="2">Putative secreted protein</fullName>
    </submittedName>
</protein>